<comment type="caution">
    <text evidence="2">The sequence shown here is derived from an EMBL/GenBank/DDBJ whole genome shotgun (WGS) entry which is preliminary data.</text>
</comment>
<proteinExistence type="predicted"/>
<dbReference type="AlphaFoldDB" id="A0A0M0K4N2"/>
<sequence>MSAEELAALKAKGIKSVASPGDDPEAKVVKHSPVIALEGKKATVTLPHPQAEDHVIQNIWIEDAAGTVLASRTLAWTDATTSEFEVPEGTASVIAYAFCNLHGVYASPETTI</sequence>
<dbReference type="InterPro" id="IPR002742">
    <property type="entry name" value="Desulfoferrodoxin_Fe-bd_dom"/>
</dbReference>
<dbReference type="InterPro" id="IPR036073">
    <property type="entry name" value="Desulfoferrodoxin_Fe-bd_dom_sf"/>
</dbReference>
<reference evidence="3" key="1">
    <citation type="journal article" date="2015" name="PLoS Genet.">
        <title>Genome Sequence and Transcriptome Analyses of Chrysochromulina tobin: Metabolic Tools for Enhanced Algal Fitness in the Prominent Order Prymnesiales (Haptophyceae).</title>
        <authorList>
            <person name="Hovde B.T."/>
            <person name="Deodato C.R."/>
            <person name="Hunsperger H.M."/>
            <person name="Ryken S.A."/>
            <person name="Yost W."/>
            <person name="Jha R.K."/>
            <person name="Patterson J."/>
            <person name="Monnat R.J. Jr."/>
            <person name="Barlow S.B."/>
            <person name="Starkenburg S.R."/>
            <person name="Cattolico R.A."/>
        </authorList>
    </citation>
    <scope>NUCLEOTIDE SEQUENCE</scope>
    <source>
        <strain evidence="3">CCMP291</strain>
    </source>
</reference>
<accession>A0A0M0K4N2</accession>
<dbReference type="Pfam" id="PF01880">
    <property type="entry name" value="Desulfoferrodox"/>
    <property type="match status" value="1"/>
</dbReference>
<dbReference type="GO" id="GO:0005506">
    <property type="term" value="F:iron ion binding"/>
    <property type="evidence" value="ECO:0007669"/>
    <property type="project" value="InterPro"/>
</dbReference>
<dbReference type="SUPFAM" id="SSF49367">
    <property type="entry name" value="Superoxide reductase-like"/>
    <property type="match status" value="1"/>
</dbReference>
<dbReference type="GO" id="GO:0016491">
    <property type="term" value="F:oxidoreductase activity"/>
    <property type="evidence" value="ECO:0007669"/>
    <property type="project" value="InterPro"/>
</dbReference>
<evidence type="ECO:0000313" key="3">
    <source>
        <dbReference type="Proteomes" id="UP000037460"/>
    </source>
</evidence>
<name>A0A0M0K4N2_9EUKA</name>
<dbReference type="Proteomes" id="UP000037460">
    <property type="component" value="Unassembled WGS sequence"/>
</dbReference>
<organism evidence="2 3">
    <name type="scientific">Chrysochromulina tobinii</name>
    <dbReference type="NCBI Taxonomy" id="1460289"/>
    <lineage>
        <taxon>Eukaryota</taxon>
        <taxon>Haptista</taxon>
        <taxon>Haptophyta</taxon>
        <taxon>Prymnesiophyceae</taxon>
        <taxon>Prymnesiales</taxon>
        <taxon>Chrysochromulinaceae</taxon>
        <taxon>Chrysochromulina</taxon>
    </lineage>
</organism>
<dbReference type="EMBL" id="JWZX01001491">
    <property type="protein sequence ID" value="KOO33547.1"/>
    <property type="molecule type" value="Genomic_DNA"/>
</dbReference>
<feature type="domain" description="Desulfoferrodoxin ferrous iron-binding" evidence="1">
    <location>
        <begin position="26"/>
        <end position="106"/>
    </location>
</feature>
<evidence type="ECO:0000259" key="1">
    <source>
        <dbReference type="Pfam" id="PF01880"/>
    </source>
</evidence>
<gene>
    <name evidence="2" type="ORF">Ctob_007181</name>
</gene>
<protein>
    <submittedName>
        <fullName evidence="2">Superoxide reductase</fullName>
    </submittedName>
</protein>
<keyword evidence="3" id="KW-1185">Reference proteome</keyword>
<dbReference type="Gene3D" id="2.60.40.730">
    <property type="entry name" value="SOR catalytic domain"/>
    <property type="match status" value="1"/>
</dbReference>
<evidence type="ECO:0000313" key="2">
    <source>
        <dbReference type="EMBL" id="KOO33547.1"/>
    </source>
</evidence>